<reference evidence="3 4" key="1">
    <citation type="submission" date="2024-04" db="EMBL/GenBank/DDBJ databases">
        <title>The reference genome of an endangered Asteraceae, Deinandra increscens subsp. villosa, native to the Central Coast of California.</title>
        <authorList>
            <person name="Guilliams M."/>
            <person name="Hasenstab-Lehman K."/>
            <person name="Meyer R."/>
            <person name="Mcevoy S."/>
        </authorList>
    </citation>
    <scope>NUCLEOTIDE SEQUENCE [LARGE SCALE GENOMIC DNA]</scope>
    <source>
        <tissue evidence="3">Leaf</tissue>
    </source>
</reference>
<dbReference type="Proteomes" id="UP001408789">
    <property type="component" value="Unassembled WGS sequence"/>
</dbReference>
<dbReference type="Gene3D" id="2.40.70.10">
    <property type="entry name" value="Acid Proteases"/>
    <property type="match status" value="1"/>
</dbReference>
<comment type="caution">
    <text evidence="3">The sequence shown here is derived from an EMBL/GenBank/DDBJ whole genome shotgun (WGS) entry which is preliminary data.</text>
</comment>
<name>A0AAP0GRG7_9ASTR</name>
<dbReference type="CDD" id="cd00303">
    <property type="entry name" value="retropepsin_like"/>
    <property type="match status" value="1"/>
</dbReference>
<protein>
    <recommendedName>
        <fullName evidence="2">Retrotransposon gag domain-containing protein</fullName>
    </recommendedName>
</protein>
<evidence type="ECO:0000313" key="3">
    <source>
        <dbReference type="EMBL" id="KAK9057912.1"/>
    </source>
</evidence>
<feature type="domain" description="Retrotransposon gag" evidence="2">
    <location>
        <begin position="84"/>
        <end position="176"/>
    </location>
</feature>
<organism evidence="3 4">
    <name type="scientific">Deinandra increscens subsp. villosa</name>
    <dbReference type="NCBI Taxonomy" id="3103831"/>
    <lineage>
        <taxon>Eukaryota</taxon>
        <taxon>Viridiplantae</taxon>
        <taxon>Streptophyta</taxon>
        <taxon>Embryophyta</taxon>
        <taxon>Tracheophyta</taxon>
        <taxon>Spermatophyta</taxon>
        <taxon>Magnoliopsida</taxon>
        <taxon>eudicotyledons</taxon>
        <taxon>Gunneridae</taxon>
        <taxon>Pentapetalae</taxon>
        <taxon>asterids</taxon>
        <taxon>campanulids</taxon>
        <taxon>Asterales</taxon>
        <taxon>Asteraceae</taxon>
        <taxon>Asteroideae</taxon>
        <taxon>Heliantheae alliance</taxon>
        <taxon>Madieae</taxon>
        <taxon>Madiinae</taxon>
        <taxon>Deinandra</taxon>
    </lineage>
</organism>
<proteinExistence type="predicted"/>
<dbReference type="Pfam" id="PF02458">
    <property type="entry name" value="Transferase"/>
    <property type="match status" value="1"/>
</dbReference>
<feature type="region of interest" description="Disordered" evidence="1">
    <location>
        <begin position="219"/>
        <end position="242"/>
    </location>
</feature>
<dbReference type="PANTHER" id="PTHR33067:SF35">
    <property type="entry name" value="ASPARTIC PEPTIDASE DDI1-TYPE DOMAIN-CONTAINING PROTEIN"/>
    <property type="match status" value="1"/>
</dbReference>
<dbReference type="InterPro" id="IPR023213">
    <property type="entry name" value="CAT-like_dom_sf"/>
</dbReference>
<dbReference type="InterPro" id="IPR021109">
    <property type="entry name" value="Peptidase_aspartic_dom_sf"/>
</dbReference>
<dbReference type="EMBL" id="JBCNJP010000023">
    <property type="protein sequence ID" value="KAK9057912.1"/>
    <property type="molecule type" value="Genomic_DNA"/>
</dbReference>
<evidence type="ECO:0000256" key="1">
    <source>
        <dbReference type="SAM" id="MobiDB-lite"/>
    </source>
</evidence>
<evidence type="ECO:0000259" key="2">
    <source>
        <dbReference type="Pfam" id="PF03732"/>
    </source>
</evidence>
<sequence length="1105" mass="123947">MAARRTVHEQASAGVTEARFAIAQPAIANTANWQVPSHVINTLTHSIQFHGREDEDAPTHISRFIRICNTFGLTGVANEIIYLRLFPFSLTSRAAEWLETLPPNSIATWDDLTAKFLKKYHPPAKAARTREEIHSFKMDPDEPYSVAYERFNTLLSRCPQHGLTEWAIIEKFYNGLPYSVQKEFNISAGGHMMEKLTVDECKSLFECFALAEQQAPGGRRATLAPTRSLAPSTSTRGVHHIGSETIPPRELENIYKTLEEIKLHIKAKCELCRGAHDTRDCPLAPAEQVDYIGNRNQFGNSFQSGWRSGQNSGWREGGNPPGFPPRNNYGGGDAGPTMKEITELVMNQTQILQQMNARDEATQKKLAEHDTLLRNQQASFLDLQRSVGDIAKQLKELNSRGGQFSGSTYKNPNANVNAITTRSGRVVHSPSPAVDDEEPVDEEIELETPGGRVHESVTPASTAPNVEAEIVREKPLKWEAVKEKKRVRFAPKPITADDLKRVPYPERLVQQKNAREYGQFLELLKQLRVTLPFTDVIRQMPKYAKFLKDMLTNKKKLENFSDVTLDAQCSAMVQNRLPEKLTDPGTFTIPCSFGDLSVTCALADLSASINVMPYSVFMHLGLGELEPTRMTISLADRSVVRPKGIVENVLVQVDKFLFPIDFVVVDTAYDASCPLILGRPFLRTARALVDVFAGTITLRVDDESVEFRVGKSGDKNSESVCFLGSFISLVDSCVSYVTGEDLVVGNRLEGERVVEDKCGEDPGGLDALIDKNDIFDPLVEPGDELVDGELVVVKDSLRRATLGDIGEFDYRIVFSPSVGRLVMAVSESDPSLGFLGKLRVIPGRFKHWRVKQWLHVLKMVALWFRRLTGSCADRNQVIVEIRAMSNLRMCRSNLQFWVEIPTKKLLEHKRDRKFLGSNSKNSLEITFQAYRLEVGRSSNGNIKIGNDGKKVDLEIISKETIKPSSPTPHHLRTFNFSIIDQIFYDVYIPLILFLPNTNKASLTDVINQRSKRLKESLSKVLTRFYPLAGIIKDNLQIDCNDEGIGYIEARVEHTLEEFLACPDDEKVRGLTSGSRCTADTSIENHVIGIQVCKLTKYHYYKNWLS</sequence>
<evidence type="ECO:0000313" key="4">
    <source>
        <dbReference type="Proteomes" id="UP001408789"/>
    </source>
</evidence>
<gene>
    <name evidence="3" type="ORF">SSX86_022751</name>
</gene>
<accession>A0AAP0GRG7</accession>
<dbReference type="AlphaFoldDB" id="A0AAP0GRG7"/>
<keyword evidence="4" id="KW-1185">Reference proteome</keyword>
<dbReference type="Gene3D" id="3.30.559.10">
    <property type="entry name" value="Chloramphenicol acetyltransferase-like domain"/>
    <property type="match status" value="1"/>
</dbReference>
<dbReference type="InterPro" id="IPR005162">
    <property type="entry name" value="Retrotrans_gag_dom"/>
</dbReference>
<feature type="region of interest" description="Disordered" evidence="1">
    <location>
        <begin position="306"/>
        <end position="333"/>
    </location>
</feature>
<dbReference type="Pfam" id="PF03732">
    <property type="entry name" value="Retrotrans_gag"/>
    <property type="match status" value="1"/>
</dbReference>
<dbReference type="PANTHER" id="PTHR33067">
    <property type="entry name" value="RNA-DIRECTED DNA POLYMERASE-RELATED"/>
    <property type="match status" value="1"/>
</dbReference>